<evidence type="ECO:0000313" key="1">
    <source>
        <dbReference type="EMBL" id="AUN32309.1"/>
    </source>
</evidence>
<protein>
    <submittedName>
        <fullName evidence="1">Uncharacterized protein</fullName>
    </submittedName>
</protein>
<organism evidence="1 2">
    <name type="scientific">Niveispirillum cyanobacteriorum</name>
    <dbReference type="NCBI Taxonomy" id="1612173"/>
    <lineage>
        <taxon>Bacteria</taxon>
        <taxon>Pseudomonadati</taxon>
        <taxon>Pseudomonadota</taxon>
        <taxon>Alphaproteobacteria</taxon>
        <taxon>Rhodospirillales</taxon>
        <taxon>Azospirillaceae</taxon>
        <taxon>Niveispirillum</taxon>
    </lineage>
</organism>
<name>A0A2K9NGT0_9PROT</name>
<reference evidence="1 2" key="1">
    <citation type="submission" date="2017-12" db="EMBL/GenBank/DDBJ databases">
        <title>Genomes of bacteria within cyanobacterial aggregates.</title>
        <authorList>
            <person name="Cai H."/>
        </authorList>
    </citation>
    <scope>NUCLEOTIDE SEQUENCE [LARGE SCALE GENOMIC DNA]</scope>
    <source>
        <strain evidence="1 2">TH16</strain>
    </source>
</reference>
<accession>A0A2K9NGT0</accession>
<dbReference type="Proteomes" id="UP000234752">
    <property type="component" value="Chromosome eg_2"/>
</dbReference>
<proteinExistence type="predicted"/>
<evidence type="ECO:0000313" key="2">
    <source>
        <dbReference type="Proteomes" id="UP000234752"/>
    </source>
</evidence>
<dbReference type="AlphaFoldDB" id="A0A2K9NGT0"/>
<sequence>MPSGDGSGEDKMMFSIGHGGARDRQLERAEMRLVFLISYPLCLMAAMASRITHIFDRRAVRPVQSIFAEARSSAHAAIGYAFNV</sequence>
<keyword evidence="2" id="KW-1185">Reference proteome</keyword>
<dbReference type="KEGG" id="ncb:C0V82_18150"/>
<gene>
    <name evidence="1" type="ORF">C0V82_18150</name>
</gene>
<dbReference type="EMBL" id="CP025612">
    <property type="protein sequence ID" value="AUN32309.1"/>
    <property type="molecule type" value="Genomic_DNA"/>
</dbReference>